<dbReference type="Proteomes" id="UP000321461">
    <property type="component" value="Unassembled WGS sequence"/>
</dbReference>
<evidence type="ECO:0000313" key="46">
    <source>
        <dbReference type="Proteomes" id="UP000527548"/>
    </source>
</evidence>
<evidence type="ECO:0000313" key="44">
    <source>
        <dbReference type="Proteomes" id="UP000469708"/>
    </source>
</evidence>
<dbReference type="Proteomes" id="UP000277930">
    <property type="component" value="Chromosome 1"/>
</dbReference>
<evidence type="ECO:0000313" key="50">
    <source>
        <dbReference type="Proteomes" id="UP000587626"/>
    </source>
</evidence>
<dbReference type="Proteomes" id="UP000253687">
    <property type="component" value="Unassembled WGS sequence"/>
</dbReference>
<reference evidence="16" key="15">
    <citation type="submission" date="2021-02" db="EMBL/GenBank/DDBJ databases">
        <title>Co-localization of colistin and carbapenem -resistance genes on a novel transferable IncHI2 plasmid in Escherichia coli from chicken-origin.</title>
        <authorList>
            <person name="Hoffmann M."/>
            <person name="Balkey M."/>
            <person name="Ronco T."/>
            <person name="Hendriksen R.S."/>
        </authorList>
    </citation>
    <scope>NUCLEOTIDE SEQUENCE</scope>
    <source>
        <strain evidence="16">CFSAN083829</strain>
    </source>
</reference>
<reference evidence="4 47" key="7">
    <citation type="submission" date="2018-08" db="EMBL/GenBank/DDBJ databases">
        <authorList>
            <consortium name="PulseNet: The National Subtyping Network for Foodborne Disease Surveillance"/>
            <person name="Tarr C.L."/>
            <person name="Trees E."/>
            <person name="Katz L.S."/>
            <person name="Carleton-Romer H.A."/>
            <person name="Stroika S."/>
            <person name="Kucerova Z."/>
            <person name="Roache K.F."/>
            <person name="Sabol A.L."/>
            <person name="Besser J."/>
            <person name="Gerner-Smidt P."/>
        </authorList>
    </citation>
    <scope>NUCLEOTIDE SEQUENCE [LARGE SCALE GENOMIC DNA]</scope>
    <source>
        <strain evidence="4 47">PNUSAE004760</strain>
    </source>
</reference>
<evidence type="ECO:0000313" key="35">
    <source>
        <dbReference type="Proteomes" id="UP000255164"/>
    </source>
</evidence>
<organism evidence="11 43">
    <name type="scientific">Escherichia coli</name>
    <dbReference type="NCBI Taxonomy" id="562"/>
    <lineage>
        <taxon>Bacteria</taxon>
        <taxon>Pseudomonadati</taxon>
        <taxon>Pseudomonadota</taxon>
        <taxon>Gammaproteobacteria</taxon>
        <taxon>Enterobacterales</taxon>
        <taxon>Enterobacteriaceae</taxon>
        <taxon>Escherichia</taxon>
    </lineage>
</organism>
<evidence type="ECO:0000313" key="30">
    <source>
        <dbReference type="Proteomes" id="UP000234238"/>
    </source>
</evidence>
<dbReference type="Proteomes" id="UP000186595">
    <property type="component" value="Unassembled WGS sequence"/>
</dbReference>
<dbReference type="Gene3D" id="1.10.260.40">
    <property type="entry name" value="lambda repressor-like DNA-binding domains"/>
    <property type="match status" value="1"/>
</dbReference>
<evidence type="ECO:0000313" key="32">
    <source>
        <dbReference type="Proteomes" id="UP000253687"/>
    </source>
</evidence>
<evidence type="ECO:0000313" key="24">
    <source>
        <dbReference type="EMBL" id="VED14287.1"/>
    </source>
</evidence>
<dbReference type="Proteomes" id="UP000438958">
    <property type="component" value="Unassembled WGS sequence"/>
</dbReference>
<dbReference type="GO" id="GO:0003677">
    <property type="term" value="F:DNA binding"/>
    <property type="evidence" value="ECO:0007669"/>
    <property type="project" value="InterPro"/>
</dbReference>
<dbReference type="EMBL" id="CP024141">
    <property type="protein sequence ID" value="AUK01177.1"/>
    <property type="molecule type" value="Genomic_DNA"/>
</dbReference>
<reference evidence="13 44" key="14">
    <citation type="submission" date="2020-02" db="EMBL/GenBank/DDBJ databases">
        <authorList>
            <person name="Subbiah M."/>
            <person name="Call D."/>
        </authorList>
    </citation>
    <scope>NUCLEOTIDE SEQUENCE [LARGE SCALE GENOMIC DNA]</scope>
    <source>
        <strain evidence="13 44">8375wC2</strain>
    </source>
</reference>
<dbReference type="EMBL" id="ABLFQU030000111">
    <property type="protein sequence ID" value="EMM0028767.1"/>
    <property type="molecule type" value="Genomic_DNA"/>
</dbReference>
<sequence length="76" mass="8578">MLKTDALLYFGSKTKLAQAAGIRLASLYSWKGDLVPEGRAMRLQEASGGELQYDPKVYDEYRKTKRAGRLNNENHS</sequence>
<evidence type="ECO:0000313" key="26">
    <source>
        <dbReference type="EMBL" id="WHI04300.1"/>
    </source>
</evidence>
<dbReference type="SUPFAM" id="SSF47413">
    <property type="entry name" value="lambda repressor-like DNA-binding domains"/>
    <property type="match status" value="1"/>
</dbReference>
<reference evidence="39 40" key="9">
    <citation type="submission" date="2018-12" db="EMBL/GenBank/DDBJ databases">
        <authorList>
            <consortium name="Pathogen Informatics"/>
        </authorList>
    </citation>
    <scope>NUCLEOTIDE SEQUENCE [LARGE SCALE GENOMIC DNA]</scope>
    <source>
        <strain evidence="24 39">NCTC9044</strain>
        <strain evidence="25 40">NCTC9702</strain>
    </source>
</reference>
<evidence type="ECO:0000313" key="18">
    <source>
        <dbReference type="EMBL" id="SQD04672.1"/>
    </source>
</evidence>
<protein>
    <submittedName>
        <fullName evidence="11 14">Transcriptional regulator</fullName>
    </submittedName>
    <submittedName>
        <fullName evidence="1">Division inhibition gene dicB repressor</fullName>
    </submittedName>
    <submittedName>
        <fullName evidence="18">Repressor protein of division inhibition protein</fullName>
    </submittedName>
</protein>
<gene>
    <name evidence="11" type="primary">dicC</name>
    <name evidence="18" type="synonym">dicC_1</name>
    <name evidence="7" type="ORF">B6R15_004275</name>
    <name evidence="4" type="ORF">BKL28_001843</name>
    <name evidence="14" type="ORF">BMT50_23625</name>
    <name evidence="15" type="ORF">BMT91_02925</name>
    <name evidence="3" type="ORF">C0P57_003075</name>
    <name evidence="6" type="ORF">C719_002170</name>
    <name evidence="1" type="ORF">CR538_12565</name>
    <name evidence="9" type="ORF">D9E49_07840</name>
    <name evidence="2" type="ORF">DS732_13485</name>
    <name evidence="17" type="ORF">DTL43_20615</name>
    <name evidence="10" type="ORF">FVB16_20425</name>
    <name evidence="23" type="ORF">FWK02_00455</name>
    <name evidence="13" type="ORF">G3V95_01255</name>
    <name evidence="11" type="ORF">GKF66_28220</name>
    <name evidence="5" type="ORF">GOP25_00250</name>
    <name evidence="12" type="ORF">GUC01_28380</name>
    <name evidence="16" type="ORF">JNP96_14050</name>
    <name evidence="19" type="ORF">NCTC10082_00403</name>
    <name evidence="20" type="ORF">NCTC10764_02073</name>
    <name evidence="21" type="ORF">NCTC11112_05772</name>
    <name evidence="18" type="ORF">NCTC8009_05201</name>
    <name evidence="24" type="ORF">NCTC9044_05203</name>
    <name evidence="22" type="ORF">NCTC9117_03157</name>
    <name evidence="25" type="ORF">NCTC9702_02884</name>
    <name evidence="8" type="ORF">P6223_005478</name>
    <name evidence="26" type="ORF">QDW62_12680</name>
    <name evidence="27" type="ORF">V9Z47_13945</name>
</gene>
<evidence type="ECO:0000313" key="5">
    <source>
        <dbReference type="EMBL" id="EFH5890688.1"/>
    </source>
</evidence>
<dbReference type="EMBL" id="WKUE01000216">
    <property type="protein sequence ID" value="MSI72557.1"/>
    <property type="molecule type" value="Genomic_DNA"/>
</dbReference>
<evidence type="ECO:0000313" key="33">
    <source>
        <dbReference type="Proteomes" id="UP000254785"/>
    </source>
</evidence>
<dbReference type="Proteomes" id="UP000531813">
    <property type="component" value="Unassembled WGS sequence"/>
</dbReference>
<evidence type="ECO:0000313" key="49">
    <source>
        <dbReference type="Proteomes" id="UP000542214"/>
    </source>
</evidence>
<reference evidence="14 28" key="2">
    <citation type="submission" date="2016-11" db="EMBL/GenBank/DDBJ databases">
        <title>Draft genome sequences of five Shigatoxin-producing Escherichia coli isolates harboring the new recently described Subtilase cytotoxin allelic variant subAB2-3.</title>
        <authorList>
            <person name="Tasara T."/>
            <person name="Fierz L."/>
            <person name="Klumpp J."/>
            <person name="Schmidt H."/>
            <person name="Stephan R."/>
        </authorList>
    </citation>
    <scope>NUCLEOTIDE SEQUENCE [LARGE SCALE GENOMIC DNA]</scope>
    <source>
        <strain evidence="14 28">453</strain>
    </source>
</reference>
<dbReference type="Proteomes" id="UP000587626">
    <property type="component" value="Unassembled WGS sequence"/>
</dbReference>
<evidence type="ECO:0000313" key="29">
    <source>
        <dbReference type="Proteomes" id="UP000188855"/>
    </source>
</evidence>
<dbReference type="EMBL" id="JAAGYI010000002">
    <property type="protein sequence ID" value="NEM84134.1"/>
    <property type="molecule type" value="Genomic_DNA"/>
</dbReference>
<evidence type="ECO:0000313" key="20">
    <source>
        <dbReference type="EMBL" id="STE55524.1"/>
    </source>
</evidence>
<dbReference type="EMBL" id="QOGZ01000030">
    <property type="protein sequence ID" value="RDA34830.1"/>
    <property type="molecule type" value="Genomic_DNA"/>
</dbReference>
<dbReference type="NCBIfam" id="NF007282">
    <property type="entry name" value="PRK09744.1"/>
    <property type="match status" value="1"/>
</dbReference>
<dbReference type="Proteomes" id="UP000188855">
    <property type="component" value="Unassembled WGS sequence"/>
</dbReference>
<dbReference type="RefSeq" id="WP_000920568.1">
    <property type="nucleotide sequence ID" value="NZ_AP019675.1"/>
</dbReference>
<evidence type="ECO:0000313" key="7">
    <source>
        <dbReference type="EMBL" id="EFM7862946.1"/>
    </source>
</evidence>
<evidence type="ECO:0000313" key="48">
    <source>
        <dbReference type="Proteomes" id="UP000531813"/>
    </source>
</evidence>
<dbReference type="EMBL" id="CP070393">
    <property type="protein sequence ID" value="QRZ95070.1"/>
    <property type="molecule type" value="Genomic_DNA"/>
</dbReference>
<dbReference type="EMBL" id="CP031546">
    <property type="protein sequence ID" value="AXO07294.1"/>
    <property type="molecule type" value="Genomic_DNA"/>
</dbReference>
<evidence type="ECO:0000313" key="3">
    <source>
        <dbReference type="EMBL" id="EFB4533796.1"/>
    </source>
</evidence>
<dbReference type="Proteomes" id="UP000469708">
    <property type="component" value="Unassembled WGS sequence"/>
</dbReference>
<evidence type="ECO:0000313" key="23">
    <source>
        <dbReference type="EMBL" id="TXT03721.1"/>
    </source>
</evidence>
<dbReference type="Proteomes" id="UP000271175">
    <property type="component" value="Unassembled WGS sequence"/>
</dbReference>
<evidence type="ECO:0000313" key="4">
    <source>
        <dbReference type="EMBL" id="EFH0043081.1"/>
    </source>
</evidence>
<dbReference type="EMBL" id="ROAL01000006">
    <property type="protein sequence ID" value="MIB60318.1"/>
    <property type="molecule type" value="Genomic_DNA"/>
</dbReference>
<dbReference type="Proteomes" id="UP000254785">
    <property type="component" value="Unassembled WGS sequence"/>
</dbReference>
<evidence type="ECO:0000313" key="21">
    <source>
        <dbReference type="EMBL" id="STI46596.1"/>
    </source>
</evidence>
<evidence type="ECO:0000313" key="19">
    <source>
        <dbReference type="EMBL" id="STE02119.1"/>
    </source>
</evidence>
<dbReference type="Proteomes" id="UP000250991">
    <property type="component" value="Unassembled WGS sequence"/>
</dbReference>
<evidence type="ECO:0000313" key="47">
    <source>
        <dbReference type="Proteomes" id="UP000528199"/>
    </source>
</evidence>
<dbReference type="Proteomes" id="UP000527548">
    <property type="component" value="Unassembled WGS sequence"/>
</dbReference>
<evidence type="ECO:0000313" key="12">
    <source>
        <dbReference type="EMBL" id="NAG22833.1"/>
    </source>
</evidence>
<evidence type="ECO:0000313" key="10">
    <source>
        <dbReference type="EMBL" id="MPU51152.1"/>
    </source>
</evidence>
<dbReference type="EMBL" id="VSBS01000006">
    <property type="protein sequence ID" value="TXT03721.1"/>
    <property type="molecule type" value="Genomic_DNA"/>
</dbReference>
<reference evidence="17 32" key="5">
    <citation type="submission" date="2018-07" db="EMBL/GenBank/DDBJ databases">
        <title>Whole Genome Sequence Analysis of Avian Pathogenic E. coli - An Australian Perspective.</title>
        <authorList>
            <person name="Cummins M.L."/>
            <person name="Reid C.J."/>
            <person name="Roy Chowdhury P."/>
            <person name="Bushell R."/>
            <person name="Esbert N."/>
            <person name="Tivendale K.A."/>
            <person name="Noormohammadi A.H."/>
            <person name="Islam S."/>
            <person name="Marenda M.S."/>
            <person name="Browning G.F."/>
            <person name="Markham P.F."/>
            <person name="Djordjevic S.P."/>
        </authorList>
    </citation>
    <scope>NUCLEOTIDE SEQUENCE [LARGE SCALE GENOMIC DNA]</scope>
    <source>
        <strain evidence="17 32">AVC211</strain>
    </source>
</reference>
<evidence type="ECO:0000313" key="1">
    <source>
        <dbReference type="EMBL" id="AUK01177.1"/>
    </source>
</evidence>
<evidence type="ECO:0000313" key="25">
    <source>
        <dbReference type="EMBL" id="VED35643.1"/>
    </source>
</evidence>
<dbReference type="STRING" id="585034.ECIAI1_1618"/>
<reference evidence="8" key="17">
    <citation type="submission" date="2024-02" db="EMBL/GenBank/DDBJ databases">
        <authorList>
            <consortium name="Clinical and Environmental Microbiology Branch: Whole genome sequencing antimicrobial resistance pathogens in the healthcare setting"/>
        </authorList>
    </citation>
    <scope>NUCLEOTIDE SEQUENCE</scope>
    <source>
        <strain evidence="8">2023CK-00345</strain>
    </source>
</reference>
<dbReference type="EMBL" id="CP146670">
    <property type="protein sequence ID" value="WWX69278.1"/>
    <property type="molecule type" value="Genomic_DNA"/>
</dbReference>
<evidence type="ECO:0000313" key="28">
    <source>
        <dbReference type="Proteomes" id="UP000186595"/>
    </source>
</evidence>
<dbReference type="EMBL" id="AASFZR010000049">
    <property type="protein sequence ID" value="EFB4533796.1"/>
    <property type="molecule type" value="Genomic_DNA"/>
</dbReference>
<evidence type="ECO:0000313" key="40">
    <source>
        <dbReference type="Proteomes" id="UP000277930"/>
    </source>
</evidence>
<dbReference type="Proteomes" id="UP000255164">
    <property type="component" value="Unassembled WGS sequence"/>
</dbReference>
<dbReference type="EMBL" id="MPAF01000003">
    <property type="protein sequence ID" value="OOK31352.1"/>
    <property type="molecule type" value="Genomic_DNA"/>
</dbReference>
<accession>A0A0J3V6E9</accession>
<dbReference type="Proteomes" id="UP001179946">
    <property type="component" value="Chromosome"/>
</dbReference>
<evidence type="ECO:0000313" key="16">
    <source>
        <dbReference type="EMBL" id="QRZ95070.1"/>
    </source>
</evidence>
<dbReference type="Proteomes" id="UP000254817">
    <property type="component" value="Unassembled WGS sequence"/>
</dbReference>
<dbReference type="EMBL" id="AASUOH010000009">
    <property type="protein sequence ID" value="EFH0043081.1"/>
    <property type="molecule type" value="Genomic_DNA"/>
</dbReference>
<evidence type="ECO:0000313" key="9">
    <source>
        <dbReference type="EMBL" id="MIB60318.1"/>
    </source>
</evidence>
<dbReference type="AlphaFoldDB" id="A0A024L2H8"/>
<evidence type="ECO:0000313" key="31">
    <source>
        <dbReference type="Proteomes" id="UP000250991"/>
    </source>
</evidence>
<dbReference type="Proteomes" id="UP000663166">
    <property type="component" value="Chromosome"/>
</dbReference>
<evidence type="ECO:0000313" key="13">
    <source>
        <dbReference type="EMBL" id="NEM84134.1"/>
    </source>
</evidence>
<dbReference type="EMBL" id="MPGR01000001">
    <property type="protein sequence ID" value="OKB75543.1"/>
    <property type="molecule type" value="Genomic_DNA"/>
</dbReference>
<evidence type="ECO:0000313" key="27">
    <source>
        <dbReference type="EMBL" id="WWX69278.1"/>
    </source>
</evidence>
<evidence type="ECO:0000313" key="42">
    <source>
        <dbReference type="Proteomes" id="UP000392867"/>
    </source>
</evidence>
<dbReference type="SMR" id="A0A024L2H8"/>
<dbReference type="InterPro" id="IPR010982">
    <property type="entry name" value="Lambda_DNA-bd_dom_sf"/>
</dbReference>
<reference evidence="2 37" key="6">
    <citation type="submission" date="2018-08" db="EMBL/GenBank/DDBJ databases">
        <title>Complete genome sequencing and genomic characterization of five Escherichia coli strains co-producing MCR-1 and ESBLs from different origins in China.</title>
        <authorList>
            <person name="Bai L."/>
        </authorList>
    </citation>
    <scope>NUCLEOTIDE SEQUENCE [LARGE SCALE GENOMIC DNA]</scope>
    <source>
        <strain evidence="37">cq9</strain>
        <strain evidence="2">Cq9</strain>
    </source>
</reference>
<evidence type="ECO:0000313" key="34">
    <source>
        <dbReference type="Proteomes" id="UP000254817"/>
    </source>
</evidence>
<dbReference type="Pfam" id="PF14549">
    <property type="entry name" value="P22_Cro"/>
    <property type="match status" value="1"/>
</dbReference>
<evidence type="ECO:0000313" key="41">
    <source>
        <dbReference type="Proteomes" id="UP000321461"/>
    </source>
</evidence>
<reference evidence="15 29" key="1">
    <citation type="submission" date="2016-10" db="EMBL/GenBank/DDBJ databases">
        <title>Whole genome sequences of antibiotic resistant commensal Escherichia coli from healthy Australian adults.</title>
        <authorList>
            <person name="Moran R.A."/>
            <person name="Anantham S."/>
            <person name="Nigro S.J."/>
            <person name="Holt K.E."/>
            <person name="Hall R.M."/>
        </authorList>
    </citation>
    <scope>NUCLEOTIDE SEQUENCE [LARGE SCALE GENOMIC DNA]</scope>
    <source>
        <strain evidence="15 29">2.3-R4</strain>
    </source>
</reference>
<dbReference type="EMBL" id="AASWIS010000001">
    <property type="protein sequence ID" value="EFH5890688.1"/>
    <property type="molecule type" value="Genomic_DNA"/>
</dbReference>
<evidence type="ECO:0000313" key="38">
    <source>
        <dbReference type="Proteomes" id="UP000271175"/>
    </source>
</evidence>
<dbReference type="Proteomes" id="UP000255201">
    <property type="component" value="Unassembled WGS sequence"/>
</dbReference>
<evidence type="ECO:0000313" key="36">
    <source>
        <dbReference type="Proteomes" id="UP000255201"/>
    </source>
</evidence>
<evidence type="ECO:0000313" key="14">
    <source>
        <dbReference type="EMBL" id="OKB75543.1"/>
    </source>
</evidence>
<evidence type="ECO:0000313" key="39">
    <source>
        <dbReference type="Proteomes" id="UP000271797"/>
    </source>
</evidence>
<evidence type="ECO:0000313" key="15">
    <source>
        <dbReference type="EMBL" id="OOK31352.1"/>
    </source>
</evidence>
<reference evidence="9 38" key="8">
    <citation type="submission" date="2018-10" db="EMBL/GenBank/DDBJ databases">
        <authorList>
            <consortium name="NARMS: The National Antimicrobial Resistance Monitoring System"/>
        </authorList>
    </citation>
    <scope>NUCLEOTIDE SEQUENCE [LARGE SCALE GENOMIC DNA]</scope>
    <source>
        <strain evidence="9 38">CVM N17EC0276</strain>
        <strain evidence="3 49">FSIS11706358</strain>
    </source>
</reference>
<evidence type="ECO:0000313" key="6">
    <source>
        <dbReference type="EMBL" id="EFM0252987.1"/>
    </source>
</evidence>
<dbReference type="Proteomes" id="UP000542214">
    <property type="component" value="Unassembled WGS sequence"/>
</dbReference>
<reference evidence="5 48" key="13">
    <citation type="submission" date="2019-12" db="EMBL/GenBank/DDBJ databases">
        <authorList>
            <consortium name="GenomeTrakr network: Whole genome sequencing for foodborne pathogen traceback"/>
        </authorList>
    </citation>
    <scope>NUCLEOTIDE SEQUENCE [LARGE SCALE GENOMIC DNA]</scope>
    <source>
        <strain evidence="6 46">AZ-TG73163</strain>
        <strain evidence="7 50">NC_STEC194</strain>
        <strain evidence="5 48">PSU-2243</strain>
    </source>
</reference>
<proteinExistence type="predicted"/>
<reference evidence="31 33" key="4">
    <citation type="submission" date="2018-06" db="EMBL/GenBank/DDBJ databases">
        <authorList>
            <consortium name="Pathogen Informatics"/>
            <person name="Doyle S."/>
        </authorList>
    </citation>
    <scope>NUCLEOTIDE SEQUENCE [LARGE SCALE GENOMIC DNA]</scope>
    <source>
        <strain evidence="19 35">NCTC10082</strain>
        <strain evidence="20 36">NCTC10764</strain>
        <strain evidence="21 34">NCTC11112</strain>
        <strain evidence="18 31">NCTC8009</strain>
        <strain evidence="22 33">NCTC9117</strain>
    </source>
</reference>
<evidence type="ECO:0000313" key="22">
    <source>
        <dbReference type="EMBL" id="STJ80533.1"/>
    </source>
</evidence>
<dbReference type="Proteomes" id="UP001383096">
    <property type="component" value="Chromosome"/>
</dbReference>
<dbReference type="Proteomes" id="UP000234238">
    <property type="component" value="Chromosome"/>
</dbReference>
<reference evidence="27" key="18">
    <citation type="submission" date="2024-03" db="EMBL/GenBank/DDBJ databases">
        <title>Epithelial relay of microbial signals coordinates intestinal macrophage supported barrier repair.</title>
        <authorList>
            <person name="Tsai M.T."/>
        </authorList>
    </citation>
    <scope>NUCLEOTIDE SEQUENCE</scope>
    <source>
        <strain evidence="27">MS 21-1</strain>
    </source>
</reference>
<dbReference type="EMBL" id="VOTT01000607">
    <property type="protein sequence ID" value="MPU51152.1"/>
    <property type="molecule type" value="Genomic_DNA"/>
</dbReference>
<reference evidence="1 30" key="3">
    <citation type="submission" date="2017-10" db="EMBL/GenBank/DDBJ databases">
        <title>mcr-1 positive E.coli isolates in China.</title>
        <authorList>
            <person name="Li B."/>
            <person name="Wang X."/>
        </authorList>
    </citation>
    <scope>NUCLEOTIDE SEQUENCE [LARGE SCALE GENOMIC DNA]</scope>
    <source>
        <strain evidence="1 30">14EC029</strain>
    </source>
</reference>
<accession>A0A024L2H8</accession>
<evidence type="ECO:0000313" key="8">
    <source>
        <dbReference type="EMBL" id="EMM0028767.1"/>
    </source>
</evidence>
<dbReference type="EMBL" id="AATJOC010000006">
    <property type="protein sequence ID" value="EFM0252987.1"/>
    <property type="molecule type" value="Genomic_DNA"/>
</dbReference>
<dbReference type="EMBL" id="UGAW01000002">
    <property type="protein sequence ID" value="STI46596.1"/>
    <property type="molecule type" value="Genomic_DNA"/>
</dbReference>
<reference evidence="43 45" key="10">
    <citation type="journal article" date="2019" name="Nat. Med.">
        <title>A library of human gut bacterial isolates paired with longitudinal multiomics data enables mechanistic microbiome research.</title>
        <authorList>
            <person name="Poyet M."/>
            <person name="Groussin M."/>
            <person name="Gibbons S.M."/>
            <person name="Avila-Pacheco J."/>
            <person name="Jiang X."/>
            <person name="Kearney S.M."/>
            <person name="Perrotta A.R."/>
            <person name="Berdy B."/>
            <person name="Zhao S."/>
            <person name="Lieberman T.D."/>
            <person name="Swanson P.K."/>
            <person name="Smith M."/>
            <person name="Roesemann S."/>
            <person name="Alexander J.E."/>
            <person name="Rich S.A."/>
            <person name="Livny J."/>
            <person name="Vlamakis H."/>
            <person name="Clish C."/>
            <person name="Bullock K."/>
            <person name="Deik A."/>
            <person name="Scott J."/>
            <person name="Pierce K.A."/>
            <person name="Xavier R.J."/>
            <person name="Alm E.J."/>
        </authorList>
    </citation>
    <scope>NUCLEOTIDE SEQUENCE [LARGE SCALE GENOMIC DNA]</scope>
    <source>
        <strain evidence="12 45">BIOML-A112</strain>
        <strain evidence="11 43">BIOML-A382</strain>
    </source>
</reference>
<evidence type="ECO:0000313" key="17">
    <source>
        <dbReference type="EMBL" id="RDA34830.1"/>
    </source>
</evidence>
<dbReference type="OMA" id="YQVERMT"/>
<dbReference type="Proteomes" id="UP000271797">
    <property type="component" value="Chromosome"/>
</dbReference>
<dbReference type="EMBL" id="LR134246">
    <property type="protein sequence ID" value="VED35643.1"/>
    <property type="molecule type" value="Genomic_DNA"/>
</dbReference>
<dbReference type="EMBL" id="CP122634">
    <property type="protein sequence ID" value="WHI04300.1"/>
    <property type="molecule type" value="Genomic_DNA"/>
</dbReference>
<dbReference type="Proteomes" id="UP000475070">
    <property type="component" value="Unassembled WGS sequence"/>
</dbReference>
<evidence type="ECO:0000313" key="43">
    <source>
        <dbReference type="Proteomes" id="UP000438958"/>
    </source>
</evidence>
<name>A0A024L2H8_ECOLX</name>
<evidence type="ECO:0000313" key="2">
    <source>
        <dbReference type="EMBL" id="AXO07294.1"/>
    </source>
</evidence>
<reference evidence="10 42" key="11">
    <citation type="submission" date="2019-08" db="EMBL/GenBank/DDBJ databases">
        <title>Identification of Water Treatment Resistant and Multidrug Resistant Urinary Pathogenic Escherichia coli in Wastewater.</title>
        <authorList>
            <person name="Neumann N."/>
        </authorList>
    </citation>
    <scope>NUCLEOTIDE SEQUENCE [LARGE SCALE GENOMIC DNA]</scope>
    <source>
        <strain evidence="10 42">WU2356</strain>
    </source>
</reference>
<dbReference type="EMBL" id="LR134238">
    <property type="protein sequence ID" value="VED14287.1"/>
    <property type="molecule type" value="Genomic_DNA"/>
</dbReference>
<reference evidence="26" key="16">
    <citation type="journal article" date="2023" name="Front. Microbiol.">
        <title>Virotyping and genetic antimicrobial susceptibility testing of porcine ETEC/STEC strains and associated plasmid types.</title>
        <authorList>
            <person name="Vereecke N."/>
            <person name="Van Hoorde S."/>
            <person name="Sperling D."/>
            <person name="Theuns S."/>
            <person name="Devriendt B."/>
            <person name="Cox E."/>
        </authorList>
    </citation>
    <scope>NUCLEOTIDE SEQUENCE</scope>
    <source>
        <strain evidence="26">ETEC4085</strain>
    </source>
</reference>
<dbReference type="EMBL" id="WXKQ01000289">
    <property type="protein sequence ID" value="NAG22833.1"/>
    <property type="molecule type" value="Genomic_DNA"/>
</dbReference>
<dbReference type="EMBL" id="AATLXB010000073">
    <property type="protein sequence ID" value="EFM7862946.1"/>
    <property type="molecule type" value="Genomic_DNA"/>
</dbReference>
<dbReference type="Proteomes" id="UP000528199">
    <property type="component" value="Unassembled WGS sequence"/>
</dbReference>
<reference evidence="23 41" key="12">
    <citation type="submission" date="2019-08" db="EMBL/GenBank/DDBJ databases">
        <title>Whole genome analysis of cultivated E. coli strains isolated from CD patients and healthy donors.</title>
        <authorList>
            <person name="Siniagina M.N."/>
            <person name="Markelova M.I."/>
            <person name="Laikov A.V."/>
            <person name="Boulygina E.A."/>
            <person name="Khusnutdinova D.R."/>
            <person name="Kharchenko A."/>
            <person name="Grigoryeva T.V."/>
        </authorList>
    </citation>
    <scope>NUCLEOTIDE SEQUENCE [LARGE SCALE GENOMIC DNA]</scope>
    <source>
        <strain evidence="23 41">3_77_5</strain>
    </source>
</reference>
<dbReference type="Proteomes" id="UP000256244">
    <property type="component" value="Chromosome"/>
</dbReference>
<evidence type="ECO:0000313" key="11">
    <source>
        <dbReference type="EMBL" id="MSI72557.1"/>
    </source>
</evidence>
<dbReference type="EMBL" id="UFZL01000001">
    <property type="protein sequence ID" value="STE55524.1"/>
    <property type="molecule type" value="Genomic_DNA"/>
</dbReference>
<evidence type="ECO:0000313" key="45">
    <source>
        <dbReference type="Proteomes" id="UP000475070"/>
    </source>
</evidence>
<dbReference type="Proteomes" id="UP000392867">
    <property type="component" value="Unassembled WGS sequence"/>
</dbReference>
<evidence type="ECO:0000313" key="37">
    <source>
        <dbReference type="Proteomes" id="UP000256244"/>
    </source>
</evidence>
<dbReference type="EMBL" id="UGDC01000003">
    <property type="protein sequence ID" value="STJ80533.1"/>
    <property type="molecule type" value="Genomic_DNA"/>
</dbReference>
<dbReference type="EMBL" id="UFZA01000001">
    <property type="protein sequence ID" value="STE02119.1"/>
    <property type="molecule type" value="Genomic_DNA"/>
</dbReference>
<dbReference type="EMBL" id="UARW01000010">
    <property type="protein sequence ID" value="SQD04672.1"/>
    <property type="molecule type" value="Genomic_DNA"/>
</dbReference>